<dbReference type="InterPro" id="IPR001633">
    <property type="entry name" value="EAL_dom"/>
</dbReference>
<dbReference type="Proteomes" id="UP000348942">
    <property type="component" value="Chromosome 2"/>
</dbReference>
<protein>
    <submittedName>
        <fullName evidence="2">EAL domain-containing protein</fullName>
    </submittedName>
</protein>
<dbReference type="PANTHER" id="PTHR33121:SF76">
    <property type="entry name" value="SIGNALING PROTEIN"/>
    <property type="match status" value="1"/>
</dbReference>
<dbReference type="PROSITE" id="PS50883">
    <property type="entry name" value="EAL"/>
    <property type="match status" value="1"/>
</dbReference>
<dbReference type="GO" id="GO:0071111">
    <property type="term" value="F:cyclic-guanylate-specific phosphodiesterase activity"/>
    <property type="evidence" value="ECO:0007669"/>
    <property type="project" value="InterPro"/>
</dbReference>
<evidence type="ECO:0000313" key="2">
    <source>
        <dbReference type="EMBL" id="QGA66426.1"/>
    </source>
</evidence>
<name>A0A5Q0TJE5_9VIBR</name>
<dbReference type="AlphaFoldDB" id="A0A5Q0TJE5"/>
<sequence length="256" mass="29412">MPNNFKMRFFKDDIGNHFAKYKEMLLSSVFQPIFDQHNNIIGVEALIRIKDQNGNRVCPGFYFSDQNPVNIDKMAIDLISRILHVNNFANSQYQDLQLFLNLLPNSAQKINSQCQQEVRFINQLKQLNVSSSQIVLELLEMRCDDVRELRASVKKINEHGFHVAIDDYGQEYSNQDRVNLISPHIVKIDRGLLTEFMQGSKEKLLDALKVAHNCGAKTVIEGIECQEQLDSMRSLNIDMYQGYFLAMPEPMIPVAA</sequence>
<dbReference type="SUPFAM" id="SSF141868">
    <property type="entry name" value="EAL domain-like"/>
    <property type="match status" value="1"/>
</dbReference>
<dbReference type="SMART" id="SM00052">
    <property type="entry name" value="EAL"/>
    <property type="match status" value="1"/>
</dbReference>
<proteinExistence type="predicted"/>
<dbReference type="InterPro" id="IPR035919">
    <property type="entry name" value="EAL_sf"/>
</dbReference>
<evidence type="ECO:0000313" key="3">
    <source>
        <dbReference type="Proteomes" id="UP000348942"/>
    </source>
</evidence>
<feature type="domain" description="EAL" evidence="1">
    <location>
        <begin position="7"/>
        <end position="256"/>
    </location>
</feature>
<dbReference type="CDD" id="cd01948">
    <property type="entry name" value="EAL"/>
    <property type="match status" value="1"/>
</dbReference>
<evidence type="ECO:0000259" key="1">
    <source>
        <dbReference type="PROSITE" id="PS50883"/>
    </source>
</evidence>
<dbReference type="InterPro" id="IPR050706">
    <property type="entry name" value="Cyclic-di-GMP_PDE-like"/>
</dbReference>
<keyword evidence="3" id="KW-1185">Reference proteome</keyword>
<dbReference type="Gene3D" id="3.20.20.450">
    <property type="entry name" value="EAL domain"/>
    <property type="match status" value="1"/>
</dbReference>
<accession>A0A5Q0TJE5</accession>
<dbReference type="Pfam" id="PF00563">
    <property type="entry name" value="EAL"/>
    <property type="match status" value="1"/>
</dbReference>
<organism evidence="2 3">
    <name type="scientific">Vibrio algicola</name>
    <dbReference type="NCBI Taxonomy" id="2662262"/>
    <lineage>
        <taxon>Bacteria</taxon>
        <taxon>Pseudomonadati</taxon>
        <taxon>Pseudomonadota</taxon>
        <taxon>Gammaproteobacteria</taxon>
        <taxon>Vibrionales</taxon>
        <taxon>Vibrionaceae</taxon>
        <taxon>Vibrio</taxon>
    </lineage>
</organism>
<dbReference type="PANTHER" id="PTHR33121">
    <property type="entry name" value="CYCLIC DI-GMP PHOSPHODIESTERASE PDEF"/>
    <property type="match status" value="1"/>
</dbReference>
<reference evidence="2 3" key="1">
    <citation type="submission" date="2019-10" db="EMBL/GenBank/DDBJ databases">
        <title>Vibrio sp. nov., isolated from Coralline algae surface.</title>
        <authorList>
            <person name="Geng Y."/>
            <person name="Zhang X."/>
        </authorList>
    </citation>
    <scope>NUCLEOTIDE SEQUENCE [LARGE SCALE GENOMIC DNA]</scope>
    <source>
        <strain evidence="2 3">SM1977</strain>
    </source>
</reference>
<dbReference type="EMBL" id="CP045700">
    <property type="protein sequence ID" value="QGA66426.1"/>
    <property type="molecule type" value="Genomic_DNA"/>
</dbReference>
<gene>
    <name evidence="2" type="ORF">GFB47_13430</name>
</gene>